<name>A0A1I8BIX0_MELHA</name>
<accession>A0A1I8BIX0</accession>
<reference evidence="2" key="1">
    <citation type="submission" date="2016-11" db="UniProtKB">
        <authorList>
            <consortium name="WormBaseParasite"/>
        </authorList>
    </citation>
    <scope>IDENTIFICATION</scope>
</reference>
<evidence type="ECO:0000313" key="1">
    <source>
        <dbReference type="Proteomes" id="UP000095281"/>
    </source>
</evidence>
<dbReference type="AlphaFoldDB" id="A0A1I8BIX0"/>
<sequence length="84" mass="9347">LGNLDELFPNLPDGLLSGIPATTDFSLYFMLTANLSFVYNTQTSRLVSTQTIGQFIGCDKMGVNLLLQQFNSFNPPIQQQLVKF</sequence>
<protein>
    <submittedName>
        <fullName evidence="2">BPI2 domain-containing protein</fullName>
    </submittedName>
</protein>
<keyword evidence="1" id="KW-1185">Reference proteome</keyword>
<evidence type="ECO:0000313" key="2">
    <source>
        <dbReference type="WBParaSite" id="MhA1_Contig2603.frz3.gene1"/>
    </source>
</evidence>
<organism evidence="1 2">
    <name type="scientific">Meloidogyne hapla</name>
    <name type="common">Root-knot nematode worm</name>
    <dbReference type="NCBI Taxonomy" id="6305"/>
    <lineage>
        <taxon>Eukaryota</taxon>
        <taxon>Metazoa</taxon>
        <taxon>Ecdysozoa</taxon>
        <taxon>Nematoda</taxon>
        <taxon>Chromadorea</taxon>
        <taxon>Rhabditida</taxon>
        <taxon>Tylenchina</taxon>
        <taxon>Tylenchomorpha</taxon>
        <taxon>Tylenchoidea</taxon>
        <taxon>Meloidogynidae</taxon>
        <taxon>Meloidogyninae</taxon>
        <taxon>Meloidogyne</taxon>
    </lineage>
</organism>
<dbReference type="Proteomes" id="UP000095281">
    <property type="component" value="Unplaced"/>
</dbReference>
<dbReference type="WBParaSite" id="MhA1_Contig2603.frz3.gene1">
    <property type="protein sequence ID" value="MhA1_Contig2603.frz3.gene1"/>
    <property type="gene ID" value="MhA1_Contig2603.frz3.gene1"/>
</dbReference>
<proteinExistence type="predicted"/>